<dbReference type="CDD" id="cd06561">
    <property type="entry name" value="AlkD_like"/>
    <property type="match status" value="1"/>
</dbReference>
<dbReference type="PANTHER" id="PTHR34070">
    <property type="entry name" value="ARMADILLO-TYPE FOLD"/>
    <property type="match status" value="1"/>
</dbReference>
<protein>
    <recommendedName>
        <fullName evidence="2">DNA alkylation repair enzyme</fullName>
    </recommendedName>
</protein>
<dbReference type="AlphaFoldDB" id="A0A644U166"/>
<sequence length="235" mass="26915">MKQSRKHAERLDIKSELIRLADPKYRSFSSGLIPGADNIIGVRIPDLRDLAKRIAAGDWKGYLKEAADDSFEEIMLQGLVIGYAKADPGEITAALTYFIPKIDNWSVCDSVVMGLKIVKKHQETFWKFIQPYLDSEKEFFVRFGVVMLLSYYVDEKYIQAVLKRLDTITHDGYYVQMAVAWAVSVCYVKFPAITHAYLENSSLDDGTYNKSIQKICESYRADEEAKTVLRGMKRR</sequence>
<dbReference type="Gene3D" id="1.25.10.90">
    <property type="match status" value="1"/>
</dbReference>
<organism evidence="1">
    <name type="scientific">bioreactor metagenome</name>
    <dbReference type="NCBI Taxonomy" id="1076179"/>
    <lineage>
        <taxon>unclassified sequences</taxon>
        <taxon>metagenomes</taxon>
        <taxon>ecological metagenomes</taxon>
    </lineage>
</organism>
<proteinExistence type="predicted"/>
<accession>A0A644U166</accession>
<evidence type="ECO:0000313" key="1">
    <source>
        <dbReference type="EMBL" id="MPL72649.1"/>
    </source>
</evidence>
<dbReference type="Pfam" id="PF08713">
    <property type="entry name" value="DNA_alkylation"/>
    <property type="match status" value="1"/>
</dbReference>
<gene>
    <name evidence="1" type="ORF">SDC9_18436</name>
</gene>
<dbReference type="InterPro" id="IPR014825">
    <property type="entry name" value="DNA_alkylation"/>
</dbReference>
<dbReference type="InterPro" id="IPR016024">
    <property type="entry name" value="ARM-type_fold"/>
</dbReference>
<evidence type="ECO:0008006" key="2">
    <source>
        <dbReference type="Google" id="ProtNLM"/>
    </source>
</evidence>
<dbReference type="EMBL" id="VSSQ01000067">
    <property type="protein sequence ID" value="MPL72649.1"/>
    <property type="molecule type" value="Genomic_DNA"/>
</dbReference>
<dbReference type="PANTHER" id="PTHR34070:SF1">
    <property type="entry name" value="DNA ALKYLATION REPAIR PROTEIN"/>
    <property type="match status" value="1"/>
</dbReference>
<comment type="caution">
    <text evidence="1">The sequence shown here is derived from an EMBL/GenBank/DDBJ whole genome shotgun (WGS) entry which is preliminary data.</text>
</comment>
<name>A0A644U166_9ZZZZ</name>
<dbReference type="SUPFAM" id="SSF48371">
    <property type="entry name" value="ARM repeat"/>
    <property type="match status" value="1"/>
</dbReference>
<reference evidence="1" key="1">
    <citation type="submission" date="2019-08" db="EMBL/GenBank/DDBJ databases">
        <authorList>
            <person name="Kucharzyk K."/>
            <person name="Murdoch R.W."/>
            <person name="Higgins S."/>
            <person name="Loffler F."/>
        </authorList>
    </citation>
    <scope>NUCLEOTIDE SEQUENCE</scope>
</reference>